<dbReference type="AlphaFoldDB" id="A0A5N6EBG2"/>
<evidence type="ECO:0000313" key="3">
    <source>
        <dbReference type="Proteomes" id="UP000326799"/>
    </source>
</evidence>
<sequence>MESVSRIPEDPGPPPLQPSPVRILVQTLTHLVPSDGVAGDEDPYGDRLISMLDRICKHTWNVEFEPGAFRWYTCGDEFGYNN</sequence>
<evidence type="ECO:0000256" key="1">
    <source>
        <dbReference type="SAM" id="MobiDB-lite"/>
    </source>
</evidence>
<accession>A0A5N6EBG2</accession>
<keyword evidence="3" id="KW-1185">Reference proteome</keyword>
<feature type="region of interest" description="Disordered" evidence="1">
    <location>
        <begin position="1"/>
        <end position="20"/>
    </location>
</feature>
<dbReference type="EMBL" id="ML733552">
    <property type="protein sequence ID" value="KAB8214143.1"/>
    <property type="molecule type" value="Genomic_DNA"/>
</dbReference>
<organism evidence="2 3">
    <name type="scientific">Aspergillus novoparasiticus</name>
    <dbReference type="NCBI Taxonomy" id="986946"/>
    <lineage>
        <taxon>Eukaryota</taxon>
        <taxon>Fungi</taxon>
        <taxon>Dikarya</taxon>
        <taxon>Ascomycota</taxon>
        <taxon>Pezizomycotina</taxon>
        <taxon>Eurotiomycetes</taxon>
        <taxon>Eurotiomycetidae</taxon>
        <taxon>Eurotiales</taxon>
        <taxon>Aspergillaceae</taxon>
        <taxon>Aspergillus</taxon>
        <taxon>Aspergillus subgen. Circumdati</taxon>
    </lineage>
</organism>
<dbReference type="Proteomes" id="UP000326799">
    <property type="component" value="Unassembled WGS sequence"/>
</dbReference>
<proteinExistence type="predicted"/>
<reference evidence="2 3" key="1">
    <citation type="submission" date="2019-04" db="EMBL/GenBank/DDBJ databases">
        <title>Fungal friends and foes A comparative genomics study of 23 Aspergillus species from section Flavi.</title>
        <authorList>
            <consortium name="DOE Joint Genome Institute"/>
            <person name="Kjaerbolling I."/>
            <person name="Vesth T.C."/>
            <person name="Frisvad J.C."/>
            <person name="Nybo J.L."/>
            <person name="Theobald S."/>
            <person name="Kildgaard S."/>
            <person name="Petersen T.I."/>
            <person name="Kuo A."/>
            <person name="Sato A."/>
            <person name="Lyhne E.K."/>
            <person name="Kogle M.E."/>
            <person name="Wiebenga A."/>
            <person name="Kun R.S."/>
            <person name="Lubbers R.J."/>
            <person name="Makela M.R."/>
            <person name="Barry K."/>
            <person name="Chovatia M."/>
            <person name="Clum A."/>
            <person name="Daum C."/>
            <person name="Haridas S."/>
            <person name="He G."/>
            <person name="LaButti K."/>
            <person name="Lipzen A."/>
            <person name="Mondo S."/>
            <person name="Pangilinan J."/>
            <person name="Riley R."/>
            <person name="Salamov A."/>
            <person name="Simmons B.A."/>
            <person name="Magnuson J.K."/>
            <person name="Henrissat B."/>
            <person name="Mortensen U.H."/>
            <person name="Larsen T.O."/>
            <person name="De vries R.P."/>
            <person name="Grigoriev I.V."/>
            <person name="Machida M."/>
            <person name="Baker S.E."/>
            <person name="Andersen M.R."/>
        </authorList>
    </citation>
    <scope>NUCLEOTIDE SEQUENCE [LARGE SCALE GENOMIC DNA]</scope>
    <source>
        <strain evidence="2 3">CBS 126849</strain>
    </source>
</reference>
<name>A0A5N6EBG2_9EURO</name>
<protein>
    <submittedName>
        <fullName evidence="2">Uncharacterized protein</fullName>
    </submittedName>
</protein>
<evidence type="ECO:0000313" key="2">
    <source>
        <dbReference type="EMBL" id="KAB8214143.1"/>
    </source>
</evidence>
<gene>
    <name evidence="2" type="ORF">BDV33DRAFT_183328</name>
</gene>